<reference evidence="1" key="1">
    <citation type="submission" date="2020-05" db="UniProtKB">
        <authorList>
            <consortium name="EnsemblMetazoa"/>
        </authorList>
    </citation>
    <scope>IDENTIFICATION</scope>
    <source>
        <strain evidence="1">Jacobina</strain>
    </source>
</reference>
<dbReference type="EMBL" id="AJWK01027487">
    <property type="status" value="NOT_ANNOTATED_CDS"/>
    <property type="molecule type" value="Genomic_DNA"/>
</dbReference>
<evidence type="ECO:0000313" key="1">
    <source>
        <dbReference type="EnsemblMetazoa" id="LLOJ008145-PA"/>
    </source>
</evidence>
<dbReference type="EMBL" id="AJWK01027486">
    <property type="status" value="NOT_ANNOTATED_CDS"/>
    <property type="molecule type" value="Genomic_DNA"/>
</dbReference>
<accession>A0A1B0CTE5</accession>
<proteinExistence type="predicted"/>
<name>A0A1B0CTE5_LUTLO</name>
<sequence length="127" mass="14075">VVRISRRKCFGSCTQTSFSEGEFCAKSLSKRVSWSAGKCKEVPHCVVECAVNSVCVENYWKTRGASYKAAVKVLCKKNGSLKTSFFALFWGGFVEDFLVNFAAAEDIREYQSKCSTKCLQGLSSPKI</sequence>
<dbReference type="EMBL" id="AJWK01027488">
    <property type="status" value="NOT_ANNOTATED_CDS"/>
    <property type="molecule type" value="Genomic_DNA"/>
</dbReference>
<keyword evidence="2" id="KW-1185">Reference proteome</keyword>
<dbReference type="EnsemblMetazoa" id="LLOJ008145-RA">
    <property type="protein sequence ID" value="LLOJ008145-PA"/>
    <property type="gene ID" value="LLOJ008145"/>
</dbReference>
<organism evidence="1 2">
    <name type="scientific">Lutzomyia longipalpis</name>
    <name type="common">Sand fly</name>
    <dbReference type="NCBI Taxonomy" id="7200"/>
    <lineage>
        <taxon>Eukaryota</taxon>
        <taxon>Metazoa</taxon>
        <taxon>Ecdysozoa</taxon>
        <taxon>Arthropoda</taxon>
        <taxon>Hexapoda</taxon>
        <taxon>Insecta</taxon>
        <taxon>Pterygota</taxon>
        <taxon>Neoptera</taxon>
        <taxon>Endopterygota</taxon>
        <taxon>Diptera</taxon>
        <taxon>Nematocera</taxon>
        <taxon>Psychodoidea</taxon>
        <taxon>Psychodidae</taxon>
        <taxon>Lutzomyia</taxon>
        <taxon>Lutzomyia</taxon>
    </lineage>
</organism>
<dbReference type="EMBL" id="AJWK01027485">
    <property type="status" value="NOT_ANNOTATED_CDS"/>
    <property type="molecule type" value="Genomic_DNA"/>
</dbReference>
<dbReference type="AlphaFoldDB" id="A0A1B0CTE5"/>
<evidence type="ECO:0000313" key="2">
    <source>
        <dbReference type="Proteomes" id="UP000092461"/>
    </source>
</evidence>
<protein>
    <submittedName>
        <fullName evidence="1">Uncharacterized protein</fullName>
    </submittedName>
</protein>
<dbReference type="Proteomes" id="UP000092461">
    <property type="component" value="Unassembled WGS sequence"/>
</dbReference>
<dbReference type="VEuPathDB" id="VectorBase:LLOJ008145"/>